<keyword evidence="6" id="KW-0223">Dioxygenase</keyword>
<name>A0A542DEW8_AMYCI</name>
<dbReference type="GO" id="GO:0017000">
    <property type="term" value="P:antibiotic biosynthetic process"/>
    <property type="evidence" value="ECO:0007669"/>
    <property type="project" value="UniProtKB-KW"/>
</dbReference>
<reference evidence="6 7" key="1">
    <citation type="submission" date="2019-06" db="EMBL/GenBank/DDBJ databases">
        <title>Sequencing the genomes of 1000 actinobacteria strains.</title>
        <authorList>
            <person name="Klenk H.-P."/>
        </authorList>
    </citation>
    <scope>NUCLEOTIDE SEQUENCE [LARGE SCALE GENOMIC DNA]</scope>
    <source>
        <strain evidence="6 7">DSM 45679</strain>
    </source>
</reference>
<dbReference type="InterPro" id="IPR042098">
    <property type="entry name" value="TauD-like_sf"/>
</dbReference>
<gene>
    <name evidence="6" type="ORF">FB471_1316</name>
</gene>
<evidence type="ECO:0000259" key="5">
    <source>
        <dbReference type="Pfam" id="PF02668"/>
    </source>
</evidence>
<evidence type="ECO:0000256" key="3">
    <source>
        <dbReference type="ARBA" id="ARBA00023004"/>
    </source>
</evidence>
<keyword evidence="3" id="KW-0408">Iron</keyword>
<evidence type="ECO:0000256" key="4">
    <source>
        <dbReference type="ARBA" id="ARBA00023194"/>
    </source>
</evidence>
<evidence type="ECO:0000256" key="1">
    <source>
        <dbReference type="ARBA" id="ARBA00001954"/>
    </source>
</evidence>
<protein>
    <submittedName>
        <fullName evidence="6">TfdA family taurine catabolism dioxygenase TauD</fullName>
    </submittedName>
</protein>
<dbReference type="Gene3D" id="3.60.130.10">
    <property type="entry name" value="Clavaminate synthase-like"/>
    <property type="match status" value="1"/>
</dbReference>
<keyword evidence="7" id="KW-1185">Reference proteome</keyword>
<comment type="caution">
    <text evidence="6">The sequence shown here is derived from an EMBL/GenBank/DDBJ whole genome shotgun (WGS) entry which is preliminary data.</text>
</comment>
<dbReference type="PANTHER" id="PTHR10696">
    <property type="entry name" value="GAMMA-BUTYROBETAINE HYDROXYLASE-RELATED"/>
    <property type="match status" value="1"/>
</dbReference>
<dbReference type="SUPFAM" id="SSF51197">
    <property type="entry name" value="Clavaminate synthase-like"/>
    <property type="match status" value="1"/>
</dbReference>
<accession>A0A542DEW8</accession>
<evidence type="ECO:0000256" key="2">
    <source>
        <dbReference type="ARBA" id="ARBA00023002"/>
    </source>
</evidence>
<dbReference type="PANTHER" id="PTHR10696:SF56">
    <property type="entry name" value="TAUD_TFDA-LIKE DOMAIN-CONTAINING PROTEIN"/>
    <property type="match status" value="1"/>
</dbReference>
<feature type="domain" description="TauD/TfdA-like" evidence="5">
    <location>
        <begin position="7"/>
        <end position="246"/>
    </location>
</feature>
<evidence type="ECO:0000313" key="7">
    <source>
        <dbReference type="Proteomes" id="UP000320876"/>
    </source>
</evidence>
<organism evidence="6 7">
    <name type="scientific">Amycolatopsis cihanbeyliensis</name>
    <dbReference type="NCBI Taxonomy" id="1128664"/>
    <lineage>
        <taxon>Bacteria</taxon>
        <taxon>Bacillati</taxon>
        <taxon>Actinomycetota</taxon>
        <taxon>Actinomycetes</taxon>
        <taxon>Pseudonocardiales</taxon>
        <taxon>Pseudonocardiaceae</taxon>
        <taxon>Amycolatopsis</taxon>
    </lineage>
</organism>
<dbReference type="InterPro" id="IPR050411">
    <property type="entry name" value="AlphaKG_dependent_hydroxylases"/>
</dbReference>
<keyword evidence="2" id="KW-0560">Oxidoreductase</keyword>
<dbReference type="EMBL" id="VFML01000001">
    <property type="protein sequence ID" value="TQJ01621.1"/>
    <property type="molecule type" value="Genomic_DNA"/>
</dbReference>
<dbReference type="Pfam" id="PF02668">
    <property type="entry name" value="TauD"/>
    <property type="match status" value="1"/>
</dbReference>
<dbReference type="Proteomes" id="UP000320876">
    <property type="component" value="Unassembled WGS sequence"/>
</dbReference>
<comment type="cofactor">
    <cofactor evidence="1">
        <name>Fe(2+)</name>
        <dbReference type="ChEBI" id="CHEBI:29033"/>
    </cofactor>
</comment>
<proteinExistence type="predicted"/>
<dbReference type="AlphaFoldDB" id="A0A542DEW8"/>
<evidence type="ECO:0000313" key="6">
    <source>
        <dbReference type="EMBL" id="TQJ01621.1"/>
    </source>
</evidence>
<sequence length="256" mass="27988">MGRDAADRLVWSLEQYGFVVAALAEAGPPEAQITALSAVLGLGDPYIPALYRYAEMKEYSASYSNIRSNPQDHHPGFSTTASQGWHVDGLLDKIGEIKTTILYCVRAAQQGGETLLFNSVAAFAELREEDPAAATALLSPDALKRRSTIPAMDMTSTGPAFSVDPDGNYITRYTDNDTCTWNFSADPVGALRAALDFLRAASEDPRYQRSVRLSPGQALIFRNDRMSHGRRSYKDTPGARRHLIRALYVNAPVSPS</sequence>
<dbReference type="InterPro" id="IPR003819">
    <property type="entry name" value="TauD/TfdA-like"/>
</dbReference>
<dbReference type="GO" id="GO:0051213">
    <property type="term" value="F:dioxygenase activity"/>
    <property type="evidence" value="ECO:0007669"/>
    <property type="project" value="UniProtKB-KW"/>
</dbReference>
<keyword evidence="4" id="KW-0045">Antibiotic biosynthesis</keyword>